<feature type="region of interest" description="Disordered" evidence="1">
    <location>
        <begin position="1"/>
        <end position="22"/>
    </location>
</feature>
<gene>
    <name evidence="3" type="ORF">K444DRAFT_720996</name>
</gene>
<dbReference type="GeneID" id="36596578"/>
<feature type="transmembrane region" description="Helical" evidence="2">
    <location>
        <begin position="394"/>
        <end position="413"/>
    </location>
</feature>
<sequence>MRHDSANTASPTPNGEANSKLGKLLEIKEKAEDKTKRVLHLDSSKDDTETSPYEAEVEELNNSPAFDPTKFLNRQRIGQAGLSAKAISAVQGTVEAIINPKAAIKSRATKKTAHTLAKSRPYLSWKADLDFLEAHDDLERAEVSRDGTGDSEEATQRDRDIDHCEEHIAEPERARLSTRVAWMTARHVQRVRVVDAVPPPLFPEDSFFEQQDDFGFTEFNWGKWFAYKLLNGSHNFTAQYIDDFDQLPFDIDTLRRHIERFIMVSAPLQTFLSDVRSIYRWQDPIRTGKWMALYFFLWYVSHIVTFFWGYVFYSVAMNYYYPTSLKELREGIERSIDRGATALKIGELMDKHGSDEWLGPLMDELGPFIQVQIADLANLLEAAYNFYHFRSPPATIASLCLFGALFLITAFTDSRFAMKVFWFTVGLNFFFCWPISSVYPKYRLLVSIWKWALWDVPTHAEWCFQYLQECAAHAKEVIIAHDRDDITGQDSPAQEYDSDTDESFHSAQSTLQENRDILSFGCTYLHTPGRFIISTYGIRFVPSIRHLLPRRSFDKPFSALVEMSKRQTRSSILSPLAKVTTGMDKLELRFRAEDTALRMDGIGAEGDILLLENMRERDKALML</sequence>
<dbReference type="Proteomes" id="UP000235371">
    <property type="component" value="Unassembled WGS sequence"/>
</dbReference>
<dbReference type="PANTHER" id="PTHR37402:SF1">
    <property type="entry name" value="GRAM DOMAIN-CONTAINING PROTEIN 4"/>
    <property type="match status" value="1"/>
</dbReference>
<reference evidence="3 4" key="1">
    <citation type="submission" date="2016-04" db="EMBL/GenBank/DDBJ databases">
        <title>A degradative enzymes factory behind the ericoid mycorrhizal symbiosis.</title>
        <authorList>
            <consortium name="DOE Joint Genome Institute"/>
            <person name="Martino E."/>
            <person name="Morin E."/>
            <person name="Grelet G."/>
            <person name="Kuo A."/>
            <person name="Kohler A."/>
            <person name="Daghino S."/>
            <person name="Barry K."/>
            <person name="Choi C."/>
            <person name="Cichocki N."/>
            <person name="Clum A."/>
            <person name="Copeland A."/>
            <person name="Hainaut M."/>
            <person name="Haridas S."/>
            <person name="Labutti K."/>
            <person name="Lindquist E."/>
            <person name="Lipzen A."/>
            <person name="Khouja H.-R."/>
            <person name="Murat C."/>
            <person name="Ohm R."/>
            <person name="Olson A."/>
            <person name="Spatafora J."/>
            <person name="Veneault-Fourrey C."/>
            <person name="Henrissat B."/>
            <person name="Grigoriev I."/>
            <person name="Martin F."/>
            <person name="Perotto S."/>
        </authorList>
    </citation>
    <scope>NUCLEOTIDE SEQUENCE [LARGE SCALE GENOMIC DNA]</scope>
    <source>
        <strain evidence="3 4">E</strain>
    </source>
</reference>
<dbReference type="GO" id="GO:0006915">
    <property type="term" value="P:apoptotic process"/>
    <property type="evidence" value="ECO:0007669"/>
    <property type="project" value="InterPro"/>
</dbReference>
<evidence type="ECO:0000313" key="3">
    <source>
        <dbReference type="EMBL" id="PMD60657.1"/>
    </source>
</evidence>
<feature type="compositionally biased region" description="Polar residues" evidence="1">
    <location>
        <begin position="1"/>
        <end position="17"/>
    </location>
</feature>
<dbReference type="InterPro" id="IPR037847">
    <property type="entry name" value="GRAMDC4"/>
</dbReference>
<dbReference type="RefSeq" id="XP_024737561.1">
    <property type="nucleotide sequence ID" value="XM_024888502.1"/>
</dbReference>
<evidence type="ECO:0000256" key="2">
    <source>
        <dbReference type="SAM" id="Phobius"/>
    </source>
</evidence>
<dbReference type="AlphaFoldDB" id="A0A2J6TCA2"/>
<protein>
    <submittedName>
        <fullName evidence="3">Uncharacterized protein</fullName>
    </submittedName>
</protein>
<name>A0A2J6TCA2_9HELO</name>
<keyword evidence="2" id="KW-1133">Transmembrane helix</keyword>
<dbReference type="OrthoDB" id="1708389at2759"/>
<dbReference type="EMBL" id="KZ613788">
    <property type="protein sequence ID" value="PMD60657.1"/>
    <property type="molecule type" value="Genomic_DNA"/>
</dbReference>
<dbReference type="InParanoid" id="A0A2J6TCA2"/>
<accession>A0A2J6TCA2</accession>
<feature type="transmembrane region" description="Helical" evidence="2">
    <location>
        <begin position="420"/>
        <end position="439"/>
    </location>
</feature>
<keyword evidence="2" id="KW-0812">Transmembrane</keyword>
<dbReference type="STRING" id="1095630.A0A2J6TCA2"/>
<keyword evidence="2" id="KW-0472">Membrane</keyword>
<evidence type="ECO:0000313" key="4">
    <source>
        <dbReference type="Proteomes" id="UP000235371"/>
    </source>
</evidence>
<keyword evidence="4" id="KW-1185">Reference proteome</keyword>
<feature type="region of interest" description="Disordered" evidence="1">
    <location>
        <begin position="141"/>
        <end position="160"/>
    </location>
</feature>
<evidence type="ECO:0000256" key="1">
    <source>
        <dbReference type="SAM" id="MobiDB-lite"/>
    </source>
</evidence>
<proteinExistence type="predicted"/>
<feature type="transmembrane region" description="Helical" evidence="2">
    <location>
        <begin position="290"/>
        <end position="313"/>
    </location>
</feature>
<organism evidence="3 4">
    <name type="scientific">Hyaloscypha bicolor E</name>
    <dbReference type="NCBI Taxonomy" id="1095630"/>
    <lineage>
        <taxon>Eukaryota</taxon>
        <taxon>Fungi</taxon>
        <taxon>Dikarya</taxon>
        <taxon>Ascomycota</taxon>
        <taxon>Pezizomycotina</taxon>
        <taxon>Leotiomycetes</taxon>
        <taxon>Helotiales</taxon>
        <taxon>Hyaloscyphaceae</taxon>
        <taxon>Hyaloscypha</taxon>
        <taxon>Hyaloscypha bicolor</taxon>
    </lineage>
</organism>
<dbReference type="PANTHER" id="PTHR37402">
    <property type="entry name" value="GRAM DOMAIN-CONTAINING PROTEIN 4"/>
    <property type="match status" value="1"/>
</dbReference>